<evidence type="ECO:0000256" key="2">
    <source>
        <dbReference type="ARBA" id="ARBA00007613"/>
    </source>
</evidence>
<dbReference type="InterPro" id="IPR051906">
    <property type="entry name" value="TolC-like"/>
</dbReference>
<dbReference type="Proteomes" id="UP000053937">
    <property type="component" value="Unassembled WGS sequence"/>
</dbReference>
<evidence type="ECO:0000256" key="8">
    <source>
        <dbReference type="SAM" id="SignalP"/>
    </source>
</evidence>
<dbReference type="GO" id="GO:1990281">
    <property type="term" value="C:efflux pump complex"/>
    <property type="evidence" value="ECO:0007669"/>
    <property type="project" value="TreeGrafter"/>
</dbReference>
<sequence>MKVNQVLTGLCLFGALAVPTQAVAGNRTVKLSLEEAVRMARENNYTIKAARSRVDQADAKIMQTRQSYLPKVTLSETFVVTNDPGAALVLKLQQNSVQQADFDPVKLNDAATINDFNTSLLVMQPIYNADAAIGRSVALTSKKAQEFMVSRTEETIELQVSKVYYGLILARKNIEAVEQSITTMQGHSREAAKAFNVGLLTKSDKLSTDVRLAELNEQKLMLHDAIRNATDALKVLLNLDPDVAVIPTGEFVISKGVPSVDDALVPESRTDLLAMQTYRDIAARQGEMARASRLPRVNGFLRTDLHSDNVFSGGSSWAMGVNVQWDIFDGMASEGRIQEAKAQEREAMYSYEAAKSGSLAEIRKSLRELKTAKARIAVAQQALEESRVSLDYIGTQFKTGMAMTFELLMREGAFTYAKLRLNQARHDYCVAKSELDYYSGK</sequence>
<dbReference type="GO" id="GO:0015288">
    <property type="term" value="F:porin activity"/>
    <property type="evidence" value="ECO:0007669"/>
    <property type="project" value="TreeGrafter"/>
</dbReference>
<evidence type="ECO:0000313" key="10">
    <source>
        <dbReference type="Proteomes" id="UP000053937"/>
    </source>
</evidence>
<evidence type="ECO:0000256" key="6">
    <source>
        <dbReference type="ARBA" id="ARBA00023136"/>
    </source>
</evidence>
<gene>
    <name evidence="9" type="ORF">ASB62_07895</name>
</gene>
<keyword evidence="4" id="KW-1134">Transmembrane beta strand</keyword>
<dbReference type="PANTHER" id="PTHR30026">
    <property type="entry name" value="OUTER MEMBRANE PROTEIN TOLC"/>
    <property type="match status" value="1"/>
</dbReference>
<comment type="similarity">
    <text evidence="2">Belongs to the outer membrane factor (OMF) (TC 1.B.17) family.</text>
</comment>
<keyword evidence="7" id="KW-0998">Cell outer membrane</keyword>
<protein>
    <submittedName>
        <fullName evidence="9">Transporter</fullName>
    </submittedName>
</protein>
<keyword evidence="5" id="KW-0812">Transmembrane</keyword>
<evidence type="ECO:0000256" key="7">
    <source>
        <dbReference type="ARBA" id="ARBA00023237"/>
    </source>
</evidence>
<evidence type="ECO:0000313" key="9">
    <source>
        <dbReference type="EMBL" id="KUL21783.1"/>
    </source>
</evidence>
<dbReference type="GO" id="GO:0015562">
    <property type="term" value="F:efflux transmembrane transporter activity"/>
    <property type="evidence" value="ECO:0007669"/>
    <property type="project" value="InterPro"/>
</dbReference>
<feature type="signal peptide" evidence="8">
    <location>
        <begin position="1"/>
        <end position="24"/>
    </location>
</feature>
<organism evidence="9 10">
    <name type="scientific">Chlorobium limicola</name>
    <dbReference type="NCBI Taxonomy" id="1092"/>
    <lineage>
        <taxon>Bacteria</taxon>
        <taxon>Pseudomonadati</taxon>
        <taxon>Chlorobiota</taxon>
        <taxon>Chlorobiia</taxon>
        <taxon>Chlorobiales</taxon>
        <taxon>Chlorobiaceae</taxon>
        <taxon>Chlorobium/Pelodictyon group</taxon>
        <taxon>Chlorobium</taxon>
    </lineage>
</organism>
<keyword evidence="10" id="KW-1185">Reference proteome</keyword>
<reference evidence="9 10" key="1">
    <citation type="submission" date="2015-10" db="EMBL/GenBank/DDBJ databases">
        <title>Draft Genome Sequence of Chlorobium limicola strain Frasassi Growing under Artificial Lighting in the Frasassi Cave System.</title>
        <authorList>
            <person name="Mansor M."/>
            <person name="Macalady J."/>
        </authorList>
    </citation>
    <scope>NUCLEOTIDE SEQUENCE [LARGE SCALE GENOMIC DNA]</scope>
    <source>
        <strain evidence="9 10">Frasassi</strain>
    </source>
</reference>
<evidence type="ECO:0000256" key="5">
    <source>
        <dbReference type="ARBA" id="ARBA00022692"/>
    </source>
</evidence>
<keyword evidence="3" id="KW-0813">Transport</keyword>
<dbReference type="InterPro" id="IPR003423">
    <property type="entry name" value="OMP_efflux"/>
</dbReference>
<comment type="caution">
    <text evidence="9">The sequence shown here is derived from an EMBL/GenBank/DDBJ whole genome shotgun (WGS) entry which is preliminary data.</text>
</comment>
<accession>A0A101J7U2</accession>
<evidence type="ECO:0000256" key="1">
    <source>
        <dbReference type="ARBA" id="ARBA00004442"/>
    </source>
</evidence>
<dbReference type="SUPFAM" id="SSF56954">
    <property type="entry name" value="Outer membrane efflux proteins (OEP)"/>
    <property type="match status" value="1"/>
</dbReference>
<dbReference type="GO" id="GO:0009279">
    <property type="term" value="C:cell outer membrane"/>
    <property type="evidence" value="ECO:0007669"/>
    <property type="project" value="UniProtKB-SubCell"/>
</dbReference>
<evidence type="ECO:0000256" key="3">
    <source>
        <dbReference type="ARBA" id="ARBA00022448"/>
    </source>
</evidence>
<dbReference type="AlphaFoldDB" id="A0A101J7U2"/>
<evidence type="ECO:0000256" key="4">
    <source>
        <dbReference type="ARBA" id="ARBA00022452"/>
    </source>
</evidence>
<dbReference type="EMBL" id="LMBR01000202">
    <property type="protein sequence ID" value="KUL21783.1"/>
    <property type="molecule type" value="Genomic_DNA"/>
</dbReference>
<dbReference type="Pfam" id="PF02321">
    <property type="entry name" value="OEP"/>
    <property type="match status" value="2"/>
</dbReference>
<dbReference type="OrthoDB" id="13803at2"/>
<comment type="subcellular location">
    <subcellularLocation>
        <location evidence="1">Cell outer membrane</location>
    </subcellularLocation>
</comment>
<feature type="chain" id="PRO_5007097456" evidence="8">
    <location>
        <begin position="25"/>
        <end position="441"/>
    </location>
</feature>
<keyword evidence="6" id="KW-0472">Membrane</keyword>
<dbReference type="RefSeq" id="WP_059139356.1">
    <property type="nucleotide sequence ID" value="NZ_LMBR01000202.1"/>
</dbReference>
<dbReference type="PANTHER" id="PTHR30026:SF21">
    <property type="entry name" value="SLR1270 PROTEIN"/>
    <property type="match status" value="1"/>
</dbReference>
<name>A0A101J7U2_CHLLI</name>
<keyword evidence="8" id="KW-0732">Signal</keyword>
<dbReference type="Gene3D" id="1.20.1600.10">
    <property type="entry name" value="Outer membrane efflux proteins (OEP)"/>
    <property type="match status" value="1"/>
</dbReference>
<proteinExistence type="inferred from homology"/>